<dbReference type="InterPro" id="IPR020846">
    <property type="entry name" value="MFS_dom"/>
</dbReference>
<evidence type="ECO:0000313" key="8">
    <source>
        <dbReference type="Proteomes" id="UP001597083"/>
    </source>
</evidence>
<organism evidence="7 8">
    <name type="scientific">Actinomadura adrarensis</name>
    <dbReference type="NCBI Taxonomy" id="1819600"/>
    <lineage>
        <taxon>Bacteria</taxon>
        <taxon>Bacillati</taxon>
        <taxon>Actinomycetota</taxon>
        <taxon>Actinomycetes</taxon>
        <taxon>Streptosporangiales</taxon>
        <taxon>Thermomonosporaceae</taxon>
        <taxon>Actinomadura</taxon>
    </lineage>
</organism>
<evidence type="ECO:0000256" key="1">
    <source>
        <dbReference type="ARBA" id="ARBA00004651"/>
    </source>
</evidence>
<dbReference type="SUPFAM" id="SSF103473">
    <property type="entry name" value="MFS general substrate transporter"/>
    <property type="match status" value="1"/>
</dbReference>
<dbReference type="PANTHER" id="PTHR23523">
    <property type="match status" value="1"/>
</dbReference>
<dbReference type="PROSITE" id="PS50850">
    <property type="entry name" value="MFS"/>
    <property type="match status" value="1"/>
</dbReference>
<comment type="subcellular location">
    <subcellularLocation>
        <location evidence="1">Cell membrane</location>
        <topology evidence="1">Multi-pass membrane protein</topology>
    </subcellularLocation>
</comment>
<sequence>MLLTVNLRAAITGIAPLLGDLQKVFGLSGVEVSVLTTLPVLCLGVFASIAPVLARRIGAEPAIATALVMITLGIVLRVVPSQVALFAGTVIAGAGIAT</sequence>
<evidence type="ECO:0000313" key="7">
    <source>
        <dbReference type="EMBL" id="MFD0854677.1"/>
    </source>
</evidence>
<dbReference type="EMBL" id="JBHTIR010003103">
    <property type="protein sequence ID" value="MFD0854677.1"/>
    <property type="molecule type" value="Genomic_DNA"/>
</dbReference>
<feature type="domain" description="Major facilitator superfamily (MFS) profile" evidence="6">
    <location>
        <begin position="1"/>
        <end position="98"/>
    </location>
</feature>
<protein>
    <submittedName>
        <fullName evidence="7">MFS transporter</fullName>
    </submittedName>
</protein>
<keyword evidence="8" id="KW-1185">Reference proteome</keyword>
<gene>
    <name evidence="7" type="ORF">ACFQ07_20735</name>
</gene>
<comment type="caution">
    <text evidence="7">The sequence shown here is derived from an EMBL/GenBank/DDBJ whole genome shotgun (WGS) entry which is preliminary data.</text>
</comment>
<dbReference type="InterPro" id="IPR036259">
    <property type="entry name" value="MFS_trans_sf"/>
</dbReference>
<keyword evidence="4 5" id="KW-0472">Membrane</keyword>
<dbReference type="Proteomes" id="UP001597083">
    <property type="component" value="Unassembled WGS sequence"/>
</dbReference>
<evidence type="ECO:0000256" key="3">
    <source>
        <dbReference type="ARBA" id="ARBA00022989"/>
    </source>
</evidence>
<name>A0ABW3CLL6_9ACTN</name>
<evidence type="ECO:0000256" key="2">
    <source>
        <dbReference type="ARBA" id="ARBA00022692"/>
    </source>
</evidence>
<reference evidence="8" key="1">
    <citation type="journal article" date="2019" name="Int. J. Syst. Evol. Microbiol.">
        <title>The Global Catalogue of Microorganisms (GCM) 10K type strain sequencing project: providing services to taxonomists for standard genome sequencing and annotation.</title>
        <authorList>
            <consortium name="The Broad Institute Genomics Platform"/>
            <consortium name="The Broad Institute Genome Sequencing Center for Infectious Disease"/>
            <person name="Wu L."/>
            <person name="Ma J."/>
        </authorList>
    </citation>
    <scope>NUCLEOTIDE SEQUENCE [LARGE SCALE GENOMIC DNA]</scope>
    <source>
        <strain evidence="8">JCM 31696</strain>
    </source>
</reference>
<dbReference type="InterPro" id="IPR052524">
    <property type="entry name" value="MFS_Cyanate_Porter"/>
</dbReference>
<evidence type="ECO:0000259" key="6">
    <source>
        <dbReference type="PROSITE" id="PS50850"/>
    </source>
</evidence>
<evidence type="ECO:0000256" key="4">
    <source>
        <dbReference type="ARBA" id="ARBA00023136"/>
    </source>
</evidence>
<keyword evidence="3 5" id="KW-1133">Transmembrane helix</keyword>
<dbReference type="PANTHER" id="PTHR23523:SF2">
    <property type="entry name" value="2-NITROIMIDAZOLE TRANSPORTER"/>
    <property type="match status" value="1"/>
</dbReference>
<dbReference type="Gene3D" id="1.20.1250.20">
    <property type="entry name" value="MFS general substrate transporter like domains"/>
    <property type="match status" value="1"/>
</dbReference>
<feature type="non-terminal residue" evidence="7">
    <location>
        <position position="98"/>
    </location>
</feature>
<proteinExistence type="predicted"/>
<keyword evidence="2 5" id="KW-0812">Transmembrane</keyword>
<accession>A0ABW3CLL6</accession>
<feature type="transmembrane region" description="Helical" evidence="5">
    <location>
        <begin position="32"/>
        <end position="54"/>
    </location>
</feature>
<evidence type="ECO:0000256" key="5">
    <source>
        <dbReference type="SAM" id="Phobius"/>
    </source>
</evidence>